<evidence type="ECO:0000256" key="5">
    <source>
        <dbReference type="RuleBase" id="RU362059"/>
    </source>
</evidence>
<gene>
    <name evidence="7" type="ORF">Zmor_019737</name>
</gene>
<comment type="subcellular location">
    <subcellularLocation>
        <location evidence="5">Membrane</location>
        <topology evidence="5">Single-pass membrane protein</topology>
    </subcellularLocation>
</comment>
<accession>A0AA38M959</accession>
<protein>
    <recommendedName>
        <fullName evidence="5">UDP-glucuronosyltransferase</fullName>
        <ecNumber evidence="5">2.4.1.17</ecNumber>
    </recommendedName>
</protein>
<name>A0AA38M959_9CUCU</name>
<evidence type="ECO:0000256" key="3">
    <source>
        <dbReference type="ARBA" id="ARBA00022679"/>
    </source>
</evidence>
<dbReference type="InterPro" id="IPR002213">
    <property type="entry name" value="UDP_glucos_trans"/>
</dbReference>
<evidence type="ECO:0000256" key="4">
    <source>
        <dbReference type="RuleBase" id="RU003718"/>
    </source>
</evidence>
<dbReference type="PANTHER" id="PTHR48043">
    <property type="entry name" value="EG:EG0003.4 PROTEIN-RELATED"/>
    <property type="match status" value="1"/>
</dbReference>
<evidence type="ECO:0000313" key="7">
    <source>
        <dbReference type="EMBL" id="KAJ3647888.1"/>
    </source>
</evidence>
<feature type="transmembrane region" description="Helical" evidence="5">
    <location>
        <begin position="467"/>
        <end position="491"/>
    </location>
</feature>
<keyword evidence="5" id="KW-0812">Transmembrane</keyword>
<dbReference type="AlphaFoldDB" id="A0AA38M959"/>
<dbReference type="Pfam" id="PF00201">
    <property type="entry name" value="UDPGT"/>
    <property type="match status" value="1"/>
</dbReference>
<dbReference type="GO" id="GO:0015020">
    <property type="term" value="F:glucuronosyltransferase activity"/>
    <property type="evidence" value="ECO:0007669"/>
    <property type="project" value="UniProtKB-EC"/>
</dbReference>
<dbReference type="InterPro" id="IPR050271">
    <property type="entry name" value="UDP-glycosyltransferase"/>
</dbReference>
<keyword evidence="5" id="KW-1133">Transmembrane helix</keyword>
<keyword evidence="8" id="KW-1185">Reference proteome</keyword>
<keyword evidence="2 4" id="KW-0328">Glycosyltransferase</keyword>
<keyword evidence="5" id="KW-0472">Membrane</keyword>
<keyword evidence="3 4" id="KW-0808">Transferase</keyword>
<organism evidence="7 8">
    <name type="scientific">Zophobas morio</name>
    <dbReference type="NCBI Taxonomy" id="2755281"/>
    <lineage>
        <taxon>Eukaryota</taxon>
        <taxon>Metazoa</taxon>
        <taxon>Ecdysozoa</taxon>
        <taxon>Arthropoda</taxon>
        <taxon>Hexapoda</taxon>
        <taxon>Insecta</taxon>
        <taxon>Pterygota</taxon>
        <taxon>Neoptera</taxon>
        <taxon>Endopterygota</taxon>
        <taxon>Coleoptera</taxon>
        <taxon>Polyphaga</taxon>
        <taxon>Cucujiformia</taxon>
        <taxon>Tenebrionidae</taxon>
        <taxon>Zophobas</taxon>
    </lineage>
</organism>
<comment type="similarity">
    <text evidence="1 4">Belongs to the UDP-glycosyltransferase family.</text>
</comment>
<feature type="chain" id="PRO_5041312367" description="UDP-glucuronosyltransferase" evidence="6">
    <location>
        <begin position="16"/>
        <end position="509"/>
    </location>
</feature>
<evidence type="ECO:0000256" key="1">
    <source>
        <dbReference type="ARBA" id="ARBA00009995"/>
    </source>
</evidence>
<dbReference type="InterPro" id="IPR035595">
    <property type="entry name" value="UDP_glycos_trans_CS"/>
</dbReference>
<evidence type="ECO:0000313" key="8">
    <source>
        <dbReference type="Proteomes" id="UP001168821"/>
    </source>
</evidence>
<proteinExistence type="inferred from homology"/>
<comment type="catalytic activity">
    <reaction evidence="5">
        <text>glucuronate acceptor + UDP-alpha-D-glucuronate = acceptor beta-D-glucuronoside + UDP + H(+)</text>
        <dbReference type="Rhea" id="RHEA:21032"/>
        <dbReference type="ChEBI" id="CHEBI:15378"/>
        <dbReference type="ChEBI" id="CHEBI:58052"/>
        <dbReference type="ChEBI" id="CHEBI:58223"/>
        <dbReference type="ChEBI" id="CHEBI:132367"/>
        <dbReference type="ChEBI" id="CHEBI:132368"/>
        <dbReference type="EC" id="2.4.1.17"/>
    </reaction>
</comment>
<feature type="signal peptide" evidence="6">
    <location>
        <begin position="1"/>
        <end position="15"/>
    </location>
</feature>
<keyword evidence="6" id="KW-0732">Signal</keyword>
<comment type="caution">
    <text evidence="7">The sequence shown here is derived from an EMBL/GenBank/DDBJ whole genome shotgun (WGS) entry which is preliminary data.</text>
</comment>
<sequence length="509" mass="58326">MYWFLLLVAVHSAACAKILAIAPTPLYSHQSVFRSIWSELSQRGHHVTLITTNPMKNPTLTNLTEIDISFTYKLVFEDHQMQYVVNTESNIVKLMAHVFFVMNNMTSEQLKHPQVEALVKSDDHFDLMVVEAHVPAWFGLAKKFDCPLIIVTSLPATNFFKGVVGNMHNLVYTHSFDLPFGEDLSFVQRVICVLFGIFDGIQNRYLLYPFQERIIRETLGDEKIDLIDIVQNVSLMITNEIPGFSKVITHIPSMVHTNGLQIQPPQDLPSDLKQFLDEAPNGVIYVSLGSTVKSYLMSHEKKFVLFEVLAGLAYKVVWKLEEKVDQVPPNVKVVSWAPQQDILRHPNTKLFISQGGLQSIDEAIRFKVPILGIPFFGDQFYNSIRVKELKLGSWIELHTLTKEKLKEVILETVDNSTYLKNLEEMSGLMEHPLKSVDKAVWWIEYVIRHKGAIHLRSPLAGMPFYQYYLLDVGGFLLVFFIVGAFISLRLAKLAWKQFRQRTFTKVKLQ</sequence>
<evidence type="ECO:0000256" key="2">
    <source>
        <dbReference type="ARBA" id="ARBA00022676"/>
    </source>
</evidence>
<dbReference type="PROSITE" id="PS00375">
    <property type="entry name" value="UDPGT"/>
    <property type="match status" value="1"/>
</dbReference>
<dbReference type="GO" id="GO:0016020">
    <property type="term" value="C:membrane"/>
    <property type="evidence" value="ECO:0007669"/>
    <property type="project" value="UniProtKB-SubCell"/>
</dbReference>
<dbReference type="PANTHER" id="PTHR48043:SF159">
    <property type="entry name" value="EG:EG0003.4 PROTEIN-RELATED"/>
    <property type="match status" value="1"/>
</dbReference>
<dbReference type="Proteomes" id="UP001168821">
    <property type="component" value="Unassembled WGS sequence"/>
</dbReference>
<dbReference type="EC" id="2.4.1.17" evidence="5"/>
<dbReference type="EMBL" id="JALNTZ010000006">
    <property type="protein sequence ID" value="KAJ3647888.1"/>
    <property type="molecule type" value="Genomic_DNA"/>
</dbReference>
<dbReference type="FunFam" id="3.40.50.2000:FF:000050">
    <property type="entry name" value="UDP-glucuronosyltransferase"/>
    <property type="match status" value="1"/>
</dbReference>
<reference evidence="7" key="1">
    <citation type="journal article" date="2023" name="G3 (Bethesda)">
        <title>Whole genome assemblies of Zophobas morio and Tenebrio molitor.</title>
        <authorList>
            <person name="Kaur S."/>
            <person name="Stinson S.A."/>
            <person name="diCenzo G.C."/>
        </authorList>
    </citation>
    <scope>NUCLEOTIDE SEQUENCE</scope>
    <source>
        <strain evidence="7">QUZm001</strain>
    </source>
</reference>
<dbReference type="CDD" id="cd03784">
    <property type="entry name" value="GT1_Gtf-like"/>
    <property type="match status" value="1"/>
</dbReference>
<evidence type="ECO:0000256" key="6">
    <source>
        <dbReference type="SAM" id="SignalP"/>
    </source>
</evidence>
<dbReference type="SUPFAM" id="SSF53756">
    <property type="entry name" value="UDP-Glycosyltransferase/glycogen phosphorylase"/>
    <property type="match status" value="1"/>
</dbReference>
<dbReference type="Gene3D" id="3.40.50.2000">
    <property type="entry name" value="Glycogen Phosphorylase B"/>
    <property type="match status" value="2"/>
</dbReference>